<evidence type="ECO:0000259" key="1">
    <source>
        <dbReference type="Pfam" id="PF02834"/>
    </source>
</evidence>
<proteinExistence type="predicted"/>
<dbReference type="Pfam" id="PF02834">
    <property type="entry name" value="LigT_PEase"/>
    <property type="match status" value="1"/>
</dbReference>
<dbReference type="EMBL" id="MGGR01000003">
    <property type="protein sequence ID" value="OGM34684.1"/>
    <property type="molecule type" value="Genomic_DNA"/>
</dbReference>
<dbReference type="InterPro" id="IPR014051">
    <property type="entry name" value="Phosphoesterase_HXTX"/>
</dbReference>
<sequence length="86" mass="10506">MLRVFVGIKISQKLKKEITNWQALHKRLAVRWIEEDNIHLTLVPPWYVHSNEVENIIRDLEMVKNQTQPFIIQYRYLREFKFKNAV</sequence>
<dbReference type="STRING" id="1802505.A3D01_04120"/>
<dbReference type="AlphaFoldDB" id="A0A1F7Z5E1"/>
<name>A0A1F7Z5E1_9BACT</name>
<organism evidence="2 3">
    <name type="scientific">Candidatus Woesebacteria bacterium RIFCSPHIGHO2_02_FULL_39_13</name>
    <dbReference type="NCBI Taxonomy" id="1802505"/>
    <lineage>
        <taxon>Bacteria</taxon>
        <taxon>Candidatus Woeseibacteriota</taxon>
    </lineage>
</organism>
<dbReference type="Gene3D" id="3.90.1140.10">
    <property type="entry name" value="Cyclic phosphodiesterase"/>
    <property type="match status" value="1"/>
</dbReference>
<gene>
    <name evidence="2" type="ORF">A3D01_04120</name>
</gene>
<dbReference type="Proteomes" id="UP000177169">
    <property type="component" value="Unassembled WGS sequence"/>
</dbReference>
<dbReference type="SUPFAM" id="SSF55144">
    <property type="entry name" value="LigT-like"/>
    <property type="match status" value="1"/>
</dbReference>
<comment type="caution">
    <text evidence="2">The sequence shown here is derived from an EMBL/GenBank/DDBJ whole genome shotgun (WGS) entry which is preliminary data.</text>
</comment>
<reference evidence="2 3" key="1">
    <citation type="journal article" date="2016" name="Nat. Commun.">
        <title>Thousands of microbial genomes shed light on interconnected biogeochemical processes in an aquifer system.</title>
        <authorList>
            <person name="Anantharaman K."/>
            <person name="Brown C.T."/>
            <person name="Hug L.A."/>
            <person name="Sharon I."/>
            <person name="Castelle C.J."/>
            <person name="Probst A.J."/>
            <person name="Thomas B.C."/>
            <person name="Singh A."/>
            <person name="Wilkins M.J."/>
            <person name="Karaoz U."/>
            <person name="Brodie E.L."/>
            <person name="Williams K.H."/>
            <person name="Hubbard S.S."/>
            <person name="Banfield J.F."/>
        </authorList>
    </citation>
    <scope>NUCLEOTIDE SEQUENCE [LARGE SCALE GENOMIC DNA]</scope>
</reference>
<evidence type="ECO:0000313" key="3">
    <source>
        <dbReference type="Proteomes" id="UP000177169"/>
    </source>
</evidence>
<accession>A0A1F7Z5E1</accession>
<dbReference type="InterPro" id="IPR009097">
    <property type="entry name" value="Cyclic_Pdiesterase"/>
</dbReference>
<protein>
    <recommendedName>
        <fullName evidence="1">Phosphoesterase HXTX domain-containing protein</fullName>
    </recommendedName>
</protein>
<evidence type="ECO:0000313" key="2">
    <source>
        <dbReference type="EMBL" id="OGM34684.1"/>
    </source>
</evidence>
<feature type="domain" description="Phosphoesterase HXTX" evidence="1">
    <location>
        <begin position="8"/>
        <end position="76"/>
    </location>
</feature>